<dbReference type="Gene3D" id="3.30.200.20">
    <property type="entry name" value="Phosphorylase Kinase, domain 1"/>
    <property type="match status" value="1"/>
</dbReference>
<evidence type="ECO:0000256" key="10">
    <source>
        <dbReference type="ARBA" id="ARBA00041902"/>
    </source>
</evidence>
<keyword evidence="5" id="KW-0547">Nucleotide-binding</keyword>
<accession>A0A1G4GTS7</accession>
<dbReference type="FunFam" id="1.10.510.10:FF:000738">
    <property type="entry name" value="Cdc2-related protein kinase 1"/>
    <property type="match status" value="1"/>
</dbReference>
<dbReference type="FunFam" id="3.30.200.20:FF:000054">
    <property type="entry name" value="Cyclin-dependent kinase 11B"/>
    <property type="match status" value="1"/>
</dbReference>
<feature type="region of interest" description="Disordered" evidence="14">
    <location>
        <begin position="1"/>
        <end position="267"/>
    </location>
</feature>
<dbReference type="EMBL" id="LT615243">
    <property type="protein sequence ID" value="SCO65999.1"/>
    <property type="molecule type" value="Genomic_DNA"/>
</dbReference>
<evidence type="ECO:0000256" key="2">
    <source>
        <dbReference type="ARBA" id="ARBA00012425"/>
    </source>
</evidence>
<dbReference type="AlphaFoldDB" id="A0A1G4GTS7"/>
<comment type="catalytic activity">
    <reaction evidence="13">
        <text>L-seryl-[protein] + ATP = O-phospho-L-seryl-[protein] + ADP + H(+)</text>
        <dbReference type="Rhea" id="RHEA:17989"/>
        <dbReference type="Rhea" id="RHEA-COMP:9863"/>
        <dbReference type="Rhea" id="RHEA-COMP:11604"/>
        <dbReference type="ChEBI" id="CHEBI:15378"/>
        <dbReference type="ChEBI" id="CHEBI:29999"/>
        <dbReference type="ChEBI" id="CHEBI:30616"/>
        <dbReference type="ChEBI" id="CHEBI:83421"/>
        <dbReference type="ChEBI" id="CHEBI:456216"/>
        <dbReference type="EC" id="2.7.11.22"/>
    </reaction>
</comment>
<evidence type="ECO:0000256" key="12">
    <source>
        <dbReference type="ARBA" id="ARBA00047811"/>
    </source>
</evidence>
<dbReference type="Gene3D" id="1.10.510.10">
    <property type="entry name" value="Transferase(Phosphotransferase) domain 1"/>
    <property type="match status" value="1"/>
</dbReference>
<dbReference type="Proteomes" id="UP000196402">
    <property type="component" value="Chromosome 5"/>
</dbReference>
<dbReference type="GO" id="GO:0004693">
    <property type="term" value="F:cyclin-dependent protein serine/threonine kinase activity"/>
    <property type="evidence" value="ECO:0007669"/>
    <property type="project" value="UniProtKB-EC"/>
</dbReference>
<feature type="domain" description="Protein kinase" evidence="15">
    <location>
        <begin position="282"/>
        <end position="584"/>
    </location>
</feature>
<dbReference type="GO" id="GO:0005524">
    <property type="term" value="F:ATP binding"/>
    <property type="evidence" value="ECO:0007669"/>
    <property type="project" value="UniProtKB-KW"/>
</dbReference>
<evidence type="ECO:0000256" key="13">
    <source>
        <dbReference type="ARBA" id="ARBA00048367"/>
    </source>
</evidence>
<feature type="compositionally biased region" description="Basic residues" evidence="14">
    <location>
        <begin position="31"/>
        <end position="48"/>
    </location>
</feature>
<feature type="compositionally biased region" description="Basic and acidic residues" evidence="14">
    <location>
        <begin position="156"/>
        <end position="192"/>
    </location>
</feature>
<evidence type="ECO:0000313" key="16">
    <source>
        <dbReference type="EMBL" id="SCO65999.1"/>
    </source>
</evidence>
<evidence type="ECO:0000256" key="7">
    <source>
        <dbReference type="ARBA" id="ARBA00022840"/>
    </source>
</evidence>
<sequence>MEDRGPPKGGKYRHYGGRGGGRHHRDDWHSRHNHHDHNHRDHNRHAHGHDRDRRDHGGNRHFYRGDGPPNGQDNPVETRYNSEMAKRNEKKKDQFERSRYHYYNRRADENSYFGESQHVAKTSDKRKHSPDRTSDHSYHTGKRTREGTNQGEEEDVSSRNDSHVKRVNTEREPNPHEKRSSDEGGRRREERMKRGHSHERHLQQGNDEEEDWDECESEEFGSDEERSDGGRSDGGRSDGGRSDGGRSDEEGGSEGRSDGPSSDGEAVKAQGLLNGCRSVKNYRRLNKISEGTYGAVFRAQNKKTKKIVALKQLKHFSSMRHEGFAITSLREINILLQLYHENILSVKEVVIGKHLNDIYLVMEYVEHELKILLDNKTPSFSISELKCLLKQLLSGVDYLHTNWVMHRDLKTTNLLYSNKGVLKICDFGMARKFGHINNHNITKNVVTLWYRAPELLLGERCYTNKIDIWSVGCIFAEMILKKPLFIGENEIDQILKILSLLGLPDREDYPEFYEYSFISKNKELFKKKKIKMNVTKIRSHFPNVANQFSGLYLSDTGLDLLQQLLHFNPKNRISAADALKHPYFKEFPKPLDIGDMPIIPDTNKVIRSKQKTSQYKLIGQNNIRFHS</sequence>
<dbReference type="InterPro" id="IPR011009">
    <property type="entry name" value="Kinase-like_dom_sf"/>
</dbReference>
<dbReference type="InterPro" id="IPR008271">
    <property type="entry name" value="Ser/Thr_kinase_AS"/>
</dbReference>
<dbReference type="PROSITE" id="PS00108">
    <property type="entry name" value="PROTEIN_KINASE_ST"/>
    <property type="match status" value="1"/>
</dbReference>
<dbReference type="SMART" id="SM00220">
    <property type="entry name" value="S_TKc"/>
    <property type="match status" value="1"/>
</dbReference>
<feature type="compositionally biased region" description="Polar residues" evidence="14">
    <location>
        <begin position="71"/>
        <end position="81"/>
    </location>
</feature>
<comment type="similarity">
    <text evidence="1">Belongs to the protein kinase superfamily. CMGC Ser/Thr protein kinase family. CDC2/CDKX subfamily.</text>
</comment>
<comment type="catalytic activity">
    <reaction evidence="12">
        <text>L-threonyl-[protein] + ATP = O-phospho-L-threonyl-[protein] + ADP + H(+)</text>
        <dbReference type="Rhea" id="RHEA:46608"/>
        <dbReference type="Rhea" id="RHEA-COMP:11060"/>
        <dbReference type="Rhea" id="RHEA-COMP:11605"/>
        <dbReference type="ChEBI" id="CHEBI:15378"/>
        <dbReference type="ChEBI" id="CHEBI:30013"/>
        <dbReference type="ChEBI" id="CHEBI:30616"/>
        <dbReference type="ChEBI" id="CHEBI:61977"/>
        <dbReference type="ChEBI" id="CHEBI:456216"/>
        <dbReference type="EC" id="2.7.11.22"/>
    </reaction>
</comment>
<dbReference type="VEuPathDB" id="PlasmoDB:PVW1_050032400"/>
<dbReference type="InterPro" id="IPR000719">
    <property type="entry name" value="Prot_kinase_dom"/>
</dbReference>
<feature type="compositionally biased region" description="Basic and acidic residues" evidence="14">
    <location>
        <begin position="49"/>
        <end position="58"/>
    </location>
</feature>
<reference evidence="16 17" key="1">
    <citation type="submission" date="2016-07" db="EMBL/GenBank/DDBJ databases">
        <authorList>
            <consortium name="Pathogen Informatics"/>
        </authorList>
    </citation>
    <scope>NUCLEOTIDE SEQUENCE [LARGE SCALE GENOMIC DNA]</scope>
</reference>
<feature type="compositionally biased region" description="Basic and acidic residues" evidence="14">
    <location>
        <begin position="223"/>
        <end position="257"/>
    </location>
</feature>
<comment type="subunit">
    <text evidence="8">May form a complex composed of at least the catalytic subunit CRK2 and a cyclin.</text>
</comment>
<evidence type="ECO:0000256" key="11">
    <source>
        <dbReference type="ARBA" id="ARBA00042858"/>
    </source>
</evidence>
<evidence type="ECO:0000313" key="17">
    <source>
        <dbReference type="Proteomes" id="UP000196402"/>
    </source>
</evidence>
<evidence type="ECO:0000256" key="6">
    <source>
        <dbReference type="ARBA" id="ARBA00022777"/>
    </source>
</evidence>
<dbReference type="VEuPathDB" id="PlasmoDB:PVPAM_050034800"/>
<name>A0A1G4GTS7_PLAVI</name>
<dbReference type="VEuPathDB" id="PlasmoDB:PVX_089980"/>
<feature type="compositionally biased region" description="Basic and acidic residues" evidence="14">
    <location>
        <begin position="84"/>
        <end position="109"/>
    </location>
</feature>
<dbReference type="PANTHER" id="PTHR24056">
    <property type="entry name" value="CELL DIVISION PROTEIN KINASE"/>
    <property type="match status" value="1"/>
</dbReference>
<dbReference type="PANTHER" id="PTHR24056:SF107">
    <property type="entry name" value="CYCLIN-DEPENDENT KINASE 11A-RELATED"/>
    <property type="match status" value="1"/>
</dbReference>
<evidence type="ECO:0000256" key="1">
    <source>
        <dbReference type="ARBA" id="ARBA00006485"/>
    </source>
</evidence>
<keyword evidence="4 16" id="KW-0808">Transferase</keyword>
<evidence type="ECO:0000256" key="3">
    <source>
        <dbReference type="ARBA" id="ARBA00022527"/>
    </source>
</evidence>
<proteinExistence type="inferred from homology"/>
<dbReference type="SUPFAM" id="SSF56112">
    <property type="entry name" value="Protein kinase-like (PK-like)"/>
    <property type="match status" value="1"/>
</dbReference>
<evidence type="ECO:0000256" key="9">
    <source>
        <dbReference type="ARBA" id="ARBA00039612"/>
    </source>
</evidence>
<keyword evidence="3" id="KW-0723">Serine/threonine-protein kinase</keyword>
<evidence type="ECO:0000256" key="14">
    <source>
        <dbReference type="SAM" id="MobiDB-lite"/>
    </source>
</evidence>
<dbReference type="Pfam" id="PF00069">
    <property type="entry name" value="Pkinase"/>
    <property type="match status" value="1"/>
</dbReference>
<dbReference type="InterPro" id="IPR045267">
    <property type="entry name" value="CDK11/PITSLRE_STKc"/>
</dbReference>
<evidence type="ECO:0000256" key="5">
    <source>
        <dbReference type="ARBA" id="ARBA00022741"/>
    </source>
</evidence>
<dbReference type="GO" id="GO:0005634">
    <property type="term" value="C:nucleus"/>
    <property type="evidence" value="ECO:0007669"/>
    <property type="project" value="TreeGrafter"/>
</dbReference>
<evidence type="ECO:0000259" key="15">
    <source>
        <dbReference type="PROSITE" id="PS50011"/>
    </source>
</evidence>
<keyword evidence="7" id="KW-0067">ATP-binding</keyword>
<dbReference type="VEuPathDB" id="PlasmoDB:PVP01_0527200"/>
<gene>
    <name evidence="16" type="ORF">PVT01_050030200</name>
</gene>
<dbReference type="GO" id="GO:0007346">
    <property type="term" value="P:regulation of mitotic cell cycle"/>
    <property type="evidence" value="ECO:0007669"/>
    <property type="project" value="TreeGrafter"/>
</dbReference>
<dbReference type="eggNOG" id="KOG0663">
    <property type="taxonomic scope" value="Eukaryota"/>
</dbReference>
<dbReference type="CDD" id="cd07843">
    <property type="entry name" value="STKc_CDC2L1"/>
    <property type="match status" value="1"/>
</dbReference>
<dbReference type="EC" id="2.7.11.22" evidence="2"/>
<organism evidence="16 17">
    <name type="scientific">Plasmodium vivax</name>
    <name type="common">malaria parasite P. vivax</name>
    <dbReference type="NCBI Taxonomy" id="5855"/>
    <lineage>
        <taxon>Eukaryota</taxon>
        <taxon>Sar</taxon>
        <taxon>Alveolata</taxon>
        <taxon>Apicomplexa</taxon>
        <taxon>Aconoidasida</taxon>
        <taxon>Haemosporida</taxon>
        <taxon>Plasmodiidae</taxon>
        <taxon>Plasmodium</taxon>
        <taxon>Plasmodium (Plasmodium)</taxon>
    </lineage>
</organism>
<dbReference type="GO" id="GO:0106310">
    <property type="term" value="F:protein serine kinase activity"/>
    <property type="evidence" value="ECO:0007669"/>
    <property type="project" value="RHEA"/>
</dbReference>
<evidence type="ECO:0000256" key="4">
    <source>
        <dbReference type="ARBA" id="ARBA00022679"/>
    </source>
</evidence>
<keyword evidence="6 16" id="KW-0418">Kinase</keyword>
<feature type="compositionally biased region" description="Acidic residues" evidence="14">
    <location>
        <begin position="206"/>
        <end position="222"/>
    </location>
</feature>
<feature type="compositionally biased region" description="Basic and acidic residues" evidence="14">
    <location>
        <begin position="130"/>
        <end position="146"/>
    </location>
</feature>
<dbReference type="PROSITE" id="PS50011">
    <property type="entry name" value="PROTEIN_KINASE_DOM"/>
    <property type="match status" value="1"/>
</dbReference>
<evidence type="ECO:0000256" key="8">
    <source>
        <dbReference type="ARBA" id="ARBA00038543"/>
    </source>
</evidence>
<feature type="compositionally biased region" description="Basic residues" evidence="14">
    <location>
        <begin position="10"/>
        <end position="23"/>
    </location>
</feature>
<protein>
    <recommendedName>
        <fullName evidence="9">Cyclin-dependent kinase 2 homolog</fullName>
        <ecNumber evidence="2">2.7.11.22</ecNumber>
    </recommendedName>
    <alternativeName>
        <fullName evidence="10">Cell division control protein 2 homolog</fullName>
    </alternativeName>
    <alternativeName>
        <fullName evidence="11">cdc2-related kinase 2</fullName>
    </alternativeName>
</protein>
<dbReference type="InterPro" id="IPR050108">
    <property type="entry name" value="CDK"/>
</dbReference>